<sequence length="192" mass="20872">METEKMNKVVVDEEKRDIGVGASRKVSNSELFIRFMALLLSLAAALVLAFDKQTEIIPVTLVSTLPPLYVPATAKFHYLSAFTYFVVANAVACAYGAVSFIVTLAKRGSNKRGLANWIIMFDLIMVALLASGSGAAAAVGVLGYNGNEHVRWNKVCNVFGKFCNLVKVSVGFSLLGLLLFMFLVMIAVVRKR</sequence>
<dbReference type="InterPro" id="IPR006702">
    <property type="entry name" value="CASP_dom"/>
</dbReference>
<keyword evidence="5 8" id="KW-0812">Transmembrane</keyword>
<evidence type="ECO:0000256" key="4">
    <source>
        <dbReference type="ARBA" id="ARBA00022475"/>
    </source>
</evidence>
<accession>A0A161X4R2</accession>
<gene>
    <name evidence="9" type="ORF">DCAR_0727846</name>
</gene>
<dbReference type="PANTHER" id="PTHR36488:SF8">
    <property type="entry name" value="CASP-LIKE PROTEIN 1U1"/>
    <property type="match status" value="1"/>
</dbReference>
<feature type="transmembrane region" description="Helical" evidence="8">
    <location>
        <begin position="81"/>
        <end position="105"/>
    </location>
</feature>
<evidence type="ECO:0000313" key="9">
    <source>
        <dbReference type="EMBL" id="WOH08406.1"/>
    </source>
</evidence>
<evidence type="ECO:0000256" key="3">
    <source>
        <dbReference type="ARBA" id="ARBA00011489"/>
    </source>
</evidence>
<keyword evidence="6 8" id="KW-1133">Transmembrane helix</keyword>
<reference evidence="9" key="1">
    <citation type="journal article" date="2016" name="Nat. Genet.">
        <title>A high-quality carrot genome assembly provides new insights into carotenoid accumulation and asterid genome evolution.</title>
        <authorList>
            <person name="Iorizzo M."/>
            <person name="Ellison S."/>
            <person name="Senalik D."/>
            <person name="Zeng P."/>
            <person name="Satapoomin P."/>
            <person name="Huang J."/>
            <person name="Bowman M."/>
            <person name="Iovene M."/>
            <person name="Sanseverino W."/>
            <person name="Cavagnaro P."/>
            <person name="Yildiz M."/>
            <person name="Macko-Podgorni A."/>
            <person name="Moranska E."/>
            <person name="Grzebelus E."/>
            <person name="Grzebelus D."/>
            <person name="Ashrafi H."/>
            <person name="Zheng Z."/>
            <person name="Cheng S."/>
            <person name="Spooner D."/>
            <person name="Van Deynze A."/>
            <person name="Simon P."/>
        </authorList>
    </citation>
    <scope>NUCLEOTIDE SEQUENCE</scope>
    <source>
        <tissue evidence="9">Leaf</tissue>
    </source>
</reference>
<name>A0A161X4R2_DAUCS</name>
<evidence type="ECO:0000313" key="10">
    <source>
        <dbReference type="Proteomes" id="UP000077755"/>
    </source>
</evidence>
<dbReference type="GO" id="GO:0005886">
    <property type="term" value="C:plasma membrane"/>
    <property type="evidence" value="ECO:0007669"/>
    <property type="project" value="UniProtKB-SubCell"/>
</dbReference>
<dbReference type="Proteomes" id="UP000077755">
    <property type="component" value="Chromosome 7"/>
</dbReference>
<reference evidence="9" key="2">
    <citation type="submission" date="2022-03" db="EMBL/GenBank/DDBJ databases">
        <title>Draft title - Genomic analysis of global carrot germplasm unveils the trajectory of domestication and the origin of high carotenoid orange carrot.</title>
        <authorList>
            <person name="Iorizzo M."/>
            <person name="Ellison S."/>
            <person name="Senalik D."/>
            <person name="Macko-Podgorni A."/>
            <person name="Grzebelus D."/>
            <person name="Bostan H."/>
            <person name="Rolling W."/>
            <person name="Curaba J."/>
            <person name="Simon P."/>
        </authorList>
    </citation>
    <scope>NUCLEOTIDE SEQUENCE</scope>
    <source>
        <tissue evidence="9">Leaf</tissue>
    </source>
</reference>
<evidence type="ECO:0000256" key="8">
    <source>
        <dbReference type="RuleBase" id="RU361233"/>
    </source>
</evidence>
<evidence type="ECO:0000256" key="6">
    <source>
        <dbReference type="ARBA" id="ARBA00022989"/>
    </source>
</evidence>
<dbReference type="EMBL" id="CP093349">
    <property type="protein sequence ID" value="WOH08406.1"/>
    <property type="molecule type" value="Genomic_DNA"/>
</dbReference>
<protein>
    <recommendedName>
        <fullName evidence="8">CASP-like protein</fullName>
    </recommendedName>
</protein>
<dbReference type="Pfam" id="PF04535">
    <property type="entry name" value="CASP_dom"/>
    <property type="match status" value="1"/>
</dbReference>
<keyword evidence="4 8" id="KW-1003">Cell membrane</keyword>
<feature type="transmembrane region" description="Helical" evidence="8">
    <location>
        <begin position="164"/>
        <end position="189"/>
    </location>
</feature>
<dbReference type="Gramene" id="KZM87413">
    <property type="protein sequence ID" value="KZM87413"/>
    <property type="gene ID" value="DCAR_024547"/>
</dbReference>
<dbReference type="NCBIfam" id="TIGR01569">
    <property type="entry name" value="A_tha_TIGR01569"/>
    <property type="match status" value="1"/>
</dbReference>
<keyword evidence="7 8" id="KW-0472">Membrane</keyword>
<feature type="transmembrane region" description="Helical" evidence="8">
    <location>
        <begin position="31"/>
        <end position="50"/>
    </location>
</feature>
<comment type="subcellular location">
    <subcellularLocation>
        <location evidence="1 8">Cell membrane</location>
        <topology evidence="1 8">Multi-pass membrane protein</topology>
    </subcellularLocation>
</comment>
<evidence type="ECO:0000256" key="1">
    <source>
        <dbReference type="ARBA" id="ARBA00004651"/>
    </source>
</evidence>
<comment type="subunit">
    <text evidence="3 8">Homodimer and heterodimers.</text>
</comment>
<dbReference type="AlphaFoldDB" id="A0A161X4R2"/>
<proteinExistence type="inferred from homology"/>
<dbReference type="OrthoDB" id="1898688at2759"/>
<comment type="similarity">
    <text evidence="2 8">Belongs to the Casparian strip membrane proteins (CASP) family.</text>
</comment>
<dbReference type="InterPro" id="IPR006459">
    <property type="entry name" value="CASP/CASPL"/>
</dbReference>
<dbReference type="PANTHER" id="PTHR36488">
    <property type="entry name" value="CASP-LIKE PROTEIN 1U1"/>
    <property type="match status" value="1"/>
</dbReference>
<keyword evidence="10" id="KW-1185">Reference proteome</keyword>
<dbReference type="OMA" id="AECMARR"/>
<feature type="transmembrane region" description="Helical" evidence="8">
    <location>
        <begin position="117"/>
        <end position="144"/>
    </location>
</feature>
<dbReference type="KEGG" id="dcr:108196551"/>
<evidence type="ECO:0000256" key="2">
    <source>
        <dbReference type="ARBA" id="ARBA00007651"/>
    </source>
</evidence>
<organism evidence="9 10">
    <name type="scientific">Daucus carota subsp. sativus</name>
    <name type="common">Carrot</name>
    <dbReference type="NCBI Taxonomy" id="79200"/>
    <lineage>
        <taxon>Eukaryota</taxon>
        <taxon>Viridiplantae</taxon>
        <taxon>Streptophyta</taxon>
        <taxon>Embryophyta</taxon>
        <taxon>Tracheophyta</taxon>
        <taxon>Spermatophyta</taxon>
        <taxon>Magnoliopsida</taxon>
        <taxon>eudicotyledons</taxon>
        <taxon>Gunneridae</taxon>
        <taxon>Pentapetalae</taxon>
        <taxon>asterids</taxon>
        <taxon>campanulids</taxon>
        <taxon>Apiales</taxon>
        <taxon>Apiaceae</taxon>
        <taxon>Apioideae</taxon>
        <taxon>Scandiceae</taxon>
        <taxon>Daucinae</taxon>
        <taxon>Daucus</taxon>
        <taxon>Daucus sect. Daucus</taxon>
    </lineage>
</organism>
<dbReference type="InterPro" id="IPR044173">
    <property type="entry name" value="CASPL"/>
</dbReference>
<evidence type="ECO:0000256" key="5">
    <source>
        <dbReference type="ARBA" id="ARBA00022692"/>
    </source>
</evidence>
<evidence type="ECO:0000256" key="7">
    <source>
        <dbReference type="ARBA" id="ARBA00023136"/>
    </source>
</evidence>